<protein>
    <submittedName>
        <fullName evidence="1">Uncharacterized protein</fullName>
    </submittedName>
</protein>
<dbReference type="InterPro" id="IPR013321">
    <property type="entry name" value="Arc_rbn_hlx_hlx"/>
</dbReference>
<dbReference type="InterPro" id="IPR010985">
    <property type="entry name" value="Ribbon_hlx_hlx"/>
</dbReference>
<keyword evidence="2" id="KW-1185">Reference proteome</keyword>
<dbReference type="Proteomes" id="UP000639010">
    <property type="component" value="Unassembled WGS sequence"/>
</dbReference>
<name>A0ABR9H7R3_9BACT</name>
<gene>
    <name evidence="1" type="ORF">H4684_003402</name>
</gene>
<accession>A0ABR9H7R3</accession>
<proteinExistence type="predicted"/>
<comment type="caution">
    <text evidence="1">The sequence shown here is derived from an EMBL/GenBank/DDBJ whole genome shotgun (WGS) entry which is preliminary data.</text>
</comment>
<dbReference type="Gene3D" id="1.10.1220.10">
    <property type="entry name" value="Met repressor-like"/>
    <property type="match status" value="1"/>
</dbReference>
<reference evidence="1 2" key="1">
    <citation type="submission" date="2020-10" db="EMBL/GenBank/DDBJ databases">
        <title>Genomic Encyclopedia of Type Strains, Phase IV (KMG-IV): sequencing the most valuable type-strain genomes for metagenomic binning, comparative biology and taxonomic classification.</title>
        <authorList>
            <person name="Goeker M."/>
        </authorList>
    </citation>
    <scope>NUCLEOTIDE SEQUENCE [LARGE SCALE GENOMIC DNA]</scope>
    <source>
        <strain evidence="1 2">DSM 4194</strain>
    </source>
</reference>
<dbReference type="EMBL" id="JADBGG010000032">
    <property type="protein sequence ID" value="MBE1426734.1"/>
    <property type="molecule type" value="Genomic_DNA"/>
</dbReference>
<sequence length="54" mass="6409">MKTQKYLLRTNNENIESIKMLAKKNLTSMNQYLNSIIESHIKEARKSDINRKNN</sequence>
<evidence type="ECO:0000313" key="2">
    <source>
        <dbReference type="Proteomes" id="UP000639010"/>
    </source>
</evidence>
<organism evidence="1 2">
    <name type="scientific">Desulfomicrobium macestii</name>
    <dbReference type="NCBI Taxonomy" id="90731"/>
    <lineage>
        <taxon>Bacteria</taxon>
        <taxon>Pseudomonadati</taxon>
        <taxon>Thermodesulfobacteriota</taxon>
        <taxon>Desulfovibrionia</taxon>
        <taxon>Desulfovibrionales</taxon>
        <taxon>Desulfomicrobiaceae</taxon>
        <taxon>Desulfomicrobium</taxon>
    </lineage>
</organism>
<dbReference type="SUPFAM" id="SSF47598">
    <property type="entry name" value="Ribbon-helix-helix"/>
    <property type="match status" value="1"/>
</dbReference>
<evidence type="ECO:0000313" key="1">
    <source>
        <dbReference type="EMBL" id="MBE1426734.1"/>
    </source>
</evidence>